<evidence type="ECO:0000259" key="7">
    <source>
        <dbReference type="Pfam" id="PF00892"/>
    </source>
</evidence>
<sequence>MSSAVPSRRLGVLLCGLSAIAFALLGPFGIPAFATGASVNTVIGWRFLLAAAVVWVVVAVSRRPLGRGRALWQPLLMGAVLYATQSGLYFLALQRLTVGLTSLLLYTMPVMVVLVSLATGRERANVRVLAALTLAVGGVGLTLLGPGVGAVSGLGVLFGLGSAVVYTVYFFGMDTLPDRTDRVSATALICTGAAAAHIVVGNLRGVFDWRPPGDLMIWVVAMAGVSTVLAMMLLLTGIRGAGASRASVVSCLEPITAVTLGASLFADPFGPVQWLGTAGVVAAVVLLALRSGPSAAVVAEPESMVVR</sequence>
<keyword evidence="3 6" id="KW-0812">Transmembrane</keyword>
<feature type="domain" description="EamA" evidence="7">
    <location>
        <begin position="154"/>
        <end position="288"/>
    </location>
</feature>
<evidence type="ECO:0000256" key="1">
    <source>
        <dbReference type="ARBA" id="ARBA00004141"/>
    </source>
</evidence>
<dbReference type="InterPro" id="IPR050638">
    <property type="entry name" value="AA-Vitamin_Transporters"/>
</dbReference>
<feature type="transmembrane region" description="Helical" evidence="6">
    <location>
        <begin position="215"/>
        <end position="235"/>
    </location>
</feature>
<evidence type="ECO:0000313" key="8">
    <source>
        <dbReference type="EMBL" id="GAA3698172.1"/>
    </source>
</evidence>
<feature type="transmembrane region" description="Helical" evidence="6">
    <location>
        <begin position="272"/>
        <end position="289"/>
    </location>
</feature>
<keyword evidence="5 6" id="KW-0472">Membrane</keyword>
<accession>A0ABP7CY76</accession>
<feature type="transmembrane region" description="Helical" evidence="6">
    <location>
        <begin position="98"/>
        <end position="119"/>
    </location>
</feature>
<dbReference type="PANTHER" id="PTHR32322">
    <property type="entry name" value="INNER MEMBRANE TRANSPORTER"/>
    <property type="match status" value="1"/>
</dbReference>
<feature type="transmembrane region" description="Helical" evidence="6">
    <location>
        <begin position="42"/>
        <end position="60"/>
    </location>
</feature>
<dbReference type="RefSeq" id="WP_344811499.1">
    <property type="nucleotide sequence ID" value="NZ_BAAAYX010000003.1"/>
</dbReference>
<protein>
    <submittedName>
        <fullName evidence="8">EamA family transporter</fullName>
    </submittedName>
</protein>
<evidence type="ECO:0000256" key="3">
    <source>
        <dbReference type="ARBA" id="ARBA00022692"/>
    </source>
</evidence>
<dbReference type="InterPro" id="IPR000620">
    <property type="entry name" value="EamA_dom"/>
</dbReference>
<comment type="subcellular location">
    <subcellularLocation>
        <location evidence="1">Membrane</location>
        <topology evidence="1">Multi-pass membrane protein</topology>
    </subcellularLocation>
</comment>
<comment type="similarity">
    <text evidence="2">Belongs to the EamA transporter family.</text>
</comment>
<gene>
    <name evidence="8" type="ORF">GCM10022204_13050</name>
</gene>
<feature type="domain" description="EamA" evidence="7">
    <location>
        <begin position="10"/>
        <end position="143"/>
    </location>
</feature>
<feature type="transmembrane region" description="Helical" evidence="6">
    <location>
        <begin position="247"/>
        <end position="266"/>
    </location>
</feature>
<feature type="transmembrane region" description="Helical" evidence="6">
    <location>
        <begin position="126"/>
        <end position="144"/>
    </location>
</feature>
<organism evidence="8 9">
    <name type="scientific">Microlunatus aurantiacus</name>
    <dbReference type="NCBI Taxonomy" id="446786"/>
    <lineage>
        <taxon>Bacteria</taxon>
        <taxon>Bacillati</taxon>
        <taxon>Actinomycetota</taxon>
        <taxon>Actinomycetes</taxon>
        <taxon>Propionibacteriales</taxon>
        <taxon>Propionibacteriaceae</taxon>
        <taxon>Microlunatus</taxon>
    </lineage>
</organism>
<keyword evidence="4 6" id="KW-1133">Transmembrane helix</keyword>
<dbReference type="SUPFAM" id="SSF103481">
    <property type="entry name" value="Multidrug resistance efflux transporter EmrE"/>
    <property type="match status" value="2"/>
</dbReference>
<dbReference type="Pfam" id="PF00892">
    <property type="entry name" value="EamA"/>
    <property type="match status" value="2"/>
</dbReference>
<proteinExistence type="inferred from homology"/>
<evidence type="ECO:0000256" key="2">
    <source>
        <dbReference type="ARBA" id="ARBA00007362"/>
    </source>
</evidence>
<comment type="caution">
    <text evidence="8">The sequence shown here is derived from an EMBL/GenBank/DDBJ whole genome shotgun (WGS) entry which is preliminary data.</text>
</comment>
<dbReference type="Proteomes" id="UP001500051">
    <property type="component" value="Unassembled WGS sequence"/>
</dbReference>
<evidence type="ECO:0000313" key="9">
    <source>
        <dbReference type="Proteomes" id="UP001500051"/>
    </source>
</evidence>
<reference evidence="9" key="1">
    <citation type="journal article" date="2019" name="Int. J. Syst. Evol. Microbiol.">
        <title>The Global Catalogue of Microorganisms (GCM) 10K type strain sequencing project: providing services to taxonomists for standard genome sequencing and annotation.</title>
        <authorList>
            <consortium name="The Broad Institute Genomics Platform"/>
            <consortium name="The Broad Institute Genome Sequencing Center for Infectious Disease"/>
            <person name="Wu L."/>
            <person name="Ma J."/>
        </authorList>
    </citation>
    <scope>NUCLEOTIDE SEQUENCE [LARGE SCALE GENOMIC DNA]</scope>
    <source>
        <strain evidence="9">JCM 16548</strain>
    </source>
</reference>
<name>A0ABP7CY76_9ACTN</name>
<feature type="transmembrane region" description="Helical" evidence="6">
    <location>
        <begin position="150"/>
        <end position="171"/>
    </location>
</feature>
<dbReference type="PANTHER" id="PTHR32322:SF2">
    <property type="entry name" value="EAMA DOMAIN-CONTAINING PROTEIN"/>
    <property type="match status" value="1"/>
</dbReference>
<dbReference type="InterPro" id="IPR037185">
    <property type="entry name" value="EmrE-like"/>
</dbReference>
<evidence type="ECO:0000256" key="4">
    <source>
        <dbReference type="ARBA" id="ARBA00022989"/>
    </source>
</evidence>
<evidence type="ECO:0000256" key="6">
    <source>
        <dbReference type="SAM" id="Phobius"/>
    </source>
</evidence>
<feature type="transmembrane region" description="Helical" evidence="6">
    <location>
        <begin position="72"/>
        <end position="92"/>
    </location>
</feature>
<keyword evidence="9" id="KW-1185">Reference proteome</keyword>
<dbReference type="Gene3D" id="1.10.3730.20">
    <property type="match status" value="1"/>
</dbReference>
<evidence type="ECO:0000256" key="5">
    <source>
        <dbReference type="ARBA" id="ARBA00023136"/>
    </source>
</evidence>
<dbReference type="EMBL" id="BAAAYX010000003">
    <property type="protein sequence ID" value="GAA3698172.1"/>
    <property type="molecule type" value="Genomic_DNA"/>
</dbReference>
<feature type="transmembrane region" description="Helical" evidence="6">
    <location>
        <begin position="183"/>
        <end position="203"/>
    </location>
</feature>